<evidence type="ECO:0000256" key="1">
    <source>
        <dbReference type="SAM" id="Phobius"/>
    </source>
</evidence>
<comment type="caution">
    <text evidence="2">The sequence shown here is derived from an EMBL/GenBank/DDBJ whole genome shotgun (WGS) entry which is preliminary data.</text>
</comment>
<name>A0AAW5DX44_9BACI</name>
<reference evidence="2" key="1">
    <citation type="submission" date="2022-02" db="EMBL/GenBank/DDBJ databases">
        <title>Fredinandcohnia quinoae sp. nov. isolated from Chenopodium quinoa seeds.</title>
        <authorList>
            <person name="Saati-Santamaria Z."/>
            <person name="Flores-Felix J.D."/>
            <person name="Igual J.M."/>
            <person name="Velazquez E."/>
            <person name="Garcia-Fraile P."/>
            <person name="Martinez-Molina E."/>
        </authorList>
    </citation>
    <scope>NUCLEOTIDE SEQUENCE</scope>
    <source>
        <strain evidence="2">SECRCQ15</strain>
    </source>
</reference>
<feature type="transmembrane region" description="Helical" evidence="1">
    <location>
        <begin position="103"/>
        <end position="130"/>
    </location>
</feature>
<feature type="transmembrane region" description="Helical" evidence="1">
    <location>
        <begin position="20"/>
        <end position="45"/>
    </location>
</feature>
<dbReference type="EMBL" id="JAKTTI010000008">
    <property type="protein sequence ID" value="MCH1625216.1"/>
    <property type="molecule type" value="Genomic_DNA"/>
</dbReference>
<proteinExistence type="predicted"/>
<evidence type="ECO:0000313" key="3">
    <source>
        <dbReference type="Proteomes" id="UP001431131"/>
    </source>
</evidence>
<keyword evidence="1" id="KW-1133">Transmembrane helix</keyword>
<feature type="transmembrane region" description="Helical" evidence="1">
    <location>
        <begin position="172"/>
        <end position="190"/>
    </location>
</feature>
<feature type="transmembrane region" description="Helical" evidence="1">
    <location>
        <begin position="70"/>
        <end position="91"/>
    </location>
</feature>
<protein>
    <submittedName>
        <fullName evidence="2">YesL family protein</fullName>
    </submittedName>
</protein>
<keyword evidence="3" id="KW-1185">Reference proteome</keyword>
<dbReference type="RefSeq" id="WP_240254289.1">
    <property type="nucleotide sequence ID" value="NZ_JAKTTI010000008.1"/>
</dbReference>
<gene>
    <name evidence="2" type="ORF">MJG50_07740</name>
</gene>
<accession>A0AAW5DX44</accession>
<evidence type="ECO:0000313" key="2">
    <source>
        <dbReference type="EMBL" id="MCH1625216.1"/>
    </source>
</evidence>
<dbReference type="Proteomes" id="UP001431131">
    <property type="component" value="Unassembled WGS sequence"/>
</dbReference>
<dbReference type="InterPro" id="IPR006938">
    <property type="entry name" value="DUF624"/>
</dbReference>
<dbReference type="AlphaFoldDB" id="A0AAW5DX44"/>
<keyword evidence="1" id="KW-0472">Membrane</keyword>
<sequence length="214" mass="24782">MGKMLQEASEWIVRLVWTNLLWFGFMIAGLGVFGFMPATVALFAVTRKWKLKDFDASILKTFKETYRKEFLRSNLIGLIFALIGFLLYVDLKIAEGMQGTFSIVLYVFIGFIILLYVNTIVHFFPIYVHYQYSMKEYIKQSFIISLISPTSSLLIVIGLFFIGYLIMNMPGLIPFVIGVLPAYWIMNVSLKRFLALEKQHAIVHTEMQMEESIR</sequence>
<organism evidence="2 3">
    <name type="scientific">Fredinandcohnia quinoae</name>
    <dbReference type="NCBI Taxonomy" id="2918902"/>
    <lineage>
        <taxon>Bacteria</taxon>
        <taxon>Bacillati</taxon>
        <taxon>Bacillota</taxon>
        <taxon>Bacilli</taxon>
        <taxon>Bacillales</taxon>
        <taxon>Bacillaceae</taxon>
        <taxon>Fredinandcohnia</taxon>
    </lineage>
</organism>
<dbReference type="Pfam" id="PF04854">
    <property type="entry name" value="DUF624"/>
    <property type="match status" value="1"/>
</dbReference>
<keyword evidence="1" id="KW-0812">Transmembrane</keyword>
<feature type="transmembrane region" description="Helical" evidence="1">
    <location>
        <begin position="142"/>
        <end position="166"/>
    </location>
</feature>